<dbReference type="InterPro" id="IPR018895">
    <property type="entry name" value="DUF2474"/>
</dbReference>
<dbReference type="RefSeq" id="WP_099110513.1">
    <property type="nucleotide sequence ID" value="NZ_CAWNRH010000096.1"/>
</dbReference>
<keyword evidence="1" id="KW-0812">Transmembrane</keyword>
<dbReference type="EMBL" id="NJAJ01000022">
    <property type="protein sequence ID" value="PHM64895.1"/>
    <property type="molecule type" value="Genomic_DNA"/>
</dbReference>
<dbReference type="Pfam" id="PF10617">
    <property type="entry name" value="DUF2474"/>
    <property type="match status" value="1"/>
</dbReference>
<comment type="caution">
    <text evidence="2">The sequence shown here is derived from an EMBL/GenBank/DDBJ whole genome shotgun (WGS) entry which is preliminary data.</text>
</comment>
<name>A0A2D0KNM9_9GAMM</name>
<dbReference type="Proteomes" id="UP000222366">
    <property type="component" value="Unassembled WGS sequence"/>
</dbReference>
<protein>
    <recommendedName>
        <fullName evidence="4">DUF2474 domain-containing protein</fullName>
    </recommendedName>
</protein>
<keyword evidence="1" id="KW-0472">Membrane</keyword>
<evidence type="ECO:0008006" key="4">
    <source>
        <dbReference type="Google" id="ProtNLM"/>
    </source>
</evidence>
<evidence type="ECO:0000256" key="1">
    <source>
        <dbReference type="SAM" id="Phobius"/>
    </source>
</evidence>
<keyword evidence="1" id="KW-1133">Transmembrane helix</keyword>
<organism evidence="2 3">
    <name type="scientific">Xenorhabdus stockiae</name>
    <dbReference type="NCBI Taxonomy" id="351614"/>
    <lineage>
        <taxon>Bacteria</taxon>
        <taxon>Pseudomonadati</taxon>
        <taxon>Pseudomonadota</taxon>
        <taxon>Gammaproteobacteria</taxon>
        <taxon>Enterobacterales</taxon>
        <taxon>Morganellaceae</taxon>
        <taxon>Xenorhabdus</taxon>
    </lineage>
</organism>
<gene>
    <name evidence="2" type="ORF">Xsto_02503</name>
</gene>
<sequence length="66" mass="7712">MFSEEKLNQVKTITNLHLPQIENRNDSRWYKKLGWMITIWSASVLSLGIVATLFKLLMYSAGMRTH</sequence>
<feature type="transmembrane region" description="Helical" evidence="1">
    <location>
        <begin position="33"/>
        <end position="57"/>
    </location>
</feature>
<accession>A0A2D0KNM9</accession>
<evidence type="ECO:0000313" key="2">
    <source>
        <dbReference type="EMBL" id="PHM64895.1"/>
    </source>
</evidence>
<dbReference type="AlphaFoldDB" id="A0A2D0KNM9"/>
<proteinExistence type="predicted"/>
<keyword evidence="3" id="KW-1185">Reference proteome</keyword>
<reference evidence="2 3" key="1">
    <citation type="journal article" date="2017" name="Nat. Microbiol.">
        <title>Natural product diversity associated with the nematode symbionts Photorhabdus and Xenorhabdus.</title>
        <authorList>
            <person name="Tobias N.J."/>
            <person name="Wolff H."/>
            <person name="Djahanschiri B."/>
            <person name="Grundmann F."/>
            <person name="Kronenwerth M."/>
            <person name="Shi Y.M."/>
            <person name="Simonyi S."/>
            <person name="Grun P."/>
            <person name="Shapiro-Ilan D."/>
            <person name="Pidot S.J."/>
            <person name="Stinear T.P."/>
            <person name="Ebersberger I."/>
            <person name="Bode H.B."/>
        </authorList>
    </citation>
    <scope>NUCLEOTIDE SEQUENCE [LARGE SCALE GENOMIC DNA]</scope>
    <source>
        <strain evidence="2 3">DSM 17904</strain>
    </source>
</reference>
<evidence type="ECO:0000313" key="3">
    <source>
        <dbReference type="Proteomes" id="UP000222366"/>
    </source>
</evidence>